<organism evidence="3 4">
    <name type="scientific">Bifidobacterium hapali</name>
    <dbReference type="NCBI Taxonomy" id="1630172"/>
    <lineage>
        <taxon>Bacteria</taxon>
        <taxon>Bacillati</taxon>
        <taxon>Actinomycetota</taxon>
        <taxon>Actinomycetes</taxon>
        <taxon>Bifidobacteriales</taxon>
        <taxon>Bifidobacteriaceae</taxon>
        <taxon>Bifidobacterium</taxon>
    </lineage>
</organism>
<dbReference type="GO" id="GO:0050664">
    <property type="term" value="F:oxidoreductase activity, acting on NAD(P)H, oxygen as acceptor"/>
    <property type="evidence" value="ECO:0007669"/>
    <property type="project" value="TreeGrafter"/>
</dbReference>
<dbReference type="PRINTS" id="PR00081">
    <property type="entry name" value="GDHRDH"/>
</dbReference>
<dbReference type="InterPro" id="IPR036291">
    <property type="entry name" value="NAD(P)-bd_dom_sf"/>
</dbReference>
<dbReference type="AlphaFoldDB" id="A0A261FZJ7"/>
<protein>
    <submittedName>
        <fullName evidence="3">SDR family oxidoreductase</fullName>
    </submittedName>
</protein>
<dbReference type="Pfam" id="PF13561">
    <property type="entry name" value="adh_short_C2"/>
    <property type="match status" value="1"/>
</dbReference>
<dbReference type="Proteomes" id="UP000216074">
    <property type="component" value="Unassembled WGS sequence"/>
</dbReference>
<dbReference type="Gene3D" id="3.40.50.720">
    <property type="entry name" value="NAD(P)-binding Rossmann-like Domain"/>
    <property type="match status" value="1"/>
</dbReference>
<gene>
    <name evidence="3" type="ORF">BHAP_1062</name>
</gene>
<sequence length="288" mass="30715">MGVGRMTDATVFDQYPLDEWKEPDHRIMRRFSLAGRKGFVTGGAGGLGRNVAAAWAEAGADVALVDLPSTRDTLEPLAAELAKRYDVNIVPLYCDVADREQVDALKKSLITALGTVDIAFINAGVNVPGDDADEPYEVWKKTIDINLTGAYMTAQIAQHIMREHNHGGSLIFTSSLSGHNANFIGGGPSPVAAYGATKAGIYEYARYLAAALAPYGIRSNAISPGYVWSGIFDGRITPDAHDLMIAPVPMHRFGTNAEIASAVLFLASDAASYVTGINLQVDGGYSVY</sequence>
<dbReference type="InterPro" id="IPR002347">
    <property type="entry name" value="SDR_fam"/>
</dbReference>
<dbReference type="PANTHER" id="PTHR43008:SF14">
    <property type="entry name" value="DEHYDROGENASE ARBD, PUTATIVE-RELATED"/>
    <property type="match status" value="1"/>
</dbReference>
<dbReference type="SUPFAM" id="SSF51735">
    <property type="entry name" value="NAD(P)-binding Rossmann-fold domains"/>
    <property type="match status" value="1"/>
</dbReference>
<evidence type="ECO:0000256" key="1">
    <source>
        <dbReference type="ARBA" id="ARBA00006484"/>
    </source>
</evidence>
<name>A0A261FZJ7_9BIFI</name>
<comment type="caution">
    <text evidence="3">The sequence shown here is derived from an EMBL/GenBank/DDBJ whole genome shotgun (WGS) entry which is preliminary data.</text>
</comment>
<accession>A0A261FZJ7</accession>
<evidence type="ECO:0000313" key="4">
    <source>
        <dbReference type="Proteomes" id="UP000216074"/>
    </source>
</evidence>
<evidence type="ECO:0000313" key="3">
    <source>
        <dbReference type="EMBL" id="OZG64600.1"/>
    </source>
</evidence>
<evidence type="ECO:0000256" key="2">
    <source>
        <dbReference type="ARBA" id="ARBA00023002"/>
    </source>
</evidence>
<comment type="similarity">
    <text evidence="1">Belongs to the short-chain dehydrogenases/reductases (SDR) family.</text>
</comment>
<dbReference type="EMBL" id="MWWY01000021">
    <property type="protein sequence ID" value="OZG64600.1"/>
    <property type="molecule type" value="Genomic_DNA"/>
</dbReference>
<keyword evidence="2" id="KW-0560">Oxidoreductase</keyword>
<keyword evidence="4" id="KW-1185">Reference proteome</keyword>
<dbReference type="PRINTS" id="PR00080">
    <property type="entry name" value="SDRFAMILY"/>
</dbReference>
<proteinExistence type="inferred from homology"/>
<dbReference type="PANTHER" id="PTHR43008">
    <property type="entry name" value="BENZIL REDUCTASE"/>
    <property type="match status" value="1"/>
</dbReference>
<dbReference type="FunFam" id="3.40.50.720:FF:000084">
    <property type="entry name" value="Short-chain dehydrogenase reductase"/>
    <property type="match status" value="1"/>
</dbReference>
<reference evidence="3 4" key="1">
    <citation type="journal article" date="2017" name="BMC Genomics">
        <title>Comparative genomic and phylogenomic analyses of the Bifidobacteriaceae family.</title>
        <authorList>
            <person name="Lugli G.A."/>
            <person name="Milani C."/>
            <person name="Turroni F."/>
            <person name="Duranti S."/>
            <person name="Mancabelli L."/>
            <person name="Mangifesta M."/>
            <person name="Ferrario C."/>
            <person name="Modesto M."/>
            <person name="Mattarelli P."/>
            <person name="Jiri K."/>
            <person name="van Sinderen D."/>
            <person name="Ventura M."/>
        </authorList>
    </citation>
    <scope>NUCLEOTIDE SEQUENCE [LARGE SCALE GENOMIC DNA]</scope>
    <source>
        <strain evidence="3 4">DSM 100202</strain>
    </source>
</reference>